<evidence type="ECO:0000313" key="1">
    <source>
        <dbReference type="EMBL" id="CAE7763161.1"/>
    </source>
</evidence>
<evidence type="ECO:0000313" key="2">
    <source>
        <dbReference type="Proteomes" id="UP000649617"/>
    </source>
</evidence>
<dbReference type="EMBL" id="CAJNIZ010047138">
    <property type="protein sequence ID" value="CAE7763161.1"/>
    <property type="molecule type" value="Genomic_DNA"/>
</dbReference>
<dbReference type="Proteomes" id="UP000649617">
    <property type="component" value="Unassembled WGS sequence"/>
</dbReference>
<organism evidence="1 2">
    <name type="scientific">Symbiodinium pilosum</name>
    <name type="common">Dinoflagellate</name>
    <dbReference type="NCBI Taxonomy" id="2952"/>
    <lineage>
        <taxon>Eukaryota</taxon>
        <taxon>Sar</taxon>
        <taxon>Alveolata</taxon>
        <taxon>Dinophyceae</taxon>
        <taxon>Suessiales</taxon>
        <taxon>Symbiodiniaceae</taxon>
        <taxon>Symbiodinium</taxon>
    </lineage>
</organism>
<name>A0A812Y371_SYMPI</name>
<feature type="non-terminal residue" evidence="1">
    <location>
        <position position="1"/>
    </location>
</feature>
<reference evidence="1" key="1">
    <citation type="submission" date="2021-02" db="EMBL/GenBank/DDBJ databases">
        <authorList>
            <person name="Dougan E. K."/>
            <person name="Rhodes N."/>
            <person name="Thang M."/>
            <person name="Chan C."/>
        </authorList>
    </citation>
    <scope>NUCLEOTIDE SEQUENCE</scope>
</reference>
<proteinExistence type="predicted"/>
<keyword evidence="2" id="KW-1185">Reference proteome</keyword>
<gene>
    <name evidence="1" type="ORF">SPIL2461_LOCUS22313</name>
</gene>
<protein>
    <submittedName>
        <fullName evidence="1">Uncharacterized protein</fullName>
    </submittedName>
</protein>
<dbReference type="AlphaFoldDB" id="A0A812Y371"/>
<feature type="non-terminal residue" evidence="1">
    <location>
        <position position="54"/>
    </location>
</feature>
<sequence length="54" mass="5798">EAVSAHAEWPAKELQQARALVASMDSWEEAMQKGRSQITAQEGGNIGALCEALE</sequence>
<comment type="caution">
    <text evidence="1">The sequence shown here is derived from an EMBL/GenBank/DDBJ whole genome shotgun (WGS) entry which is preliminary data.</text>
</comment>
<accession>A0A812Y371</accession>